<evidence type="ECO:0000313" key="13">
    <source>
        <dbReference type="EMBL" id="KAL3319262.1"/>
    </source>
</evidence>
<dbReference type="Pfam" id="PF01858">
    <property type="entry name" value="RB_A"/>
    <property type="match status" value="1"/>
</dbReference>
<evidence type="ECO:0000256" key="6">
    <source>
        <dbReference type="ARBA" id="ARBA00023242"/>
    </source>
</evidence>
<dbReference type="InterPro" id="IPR036915">
    <property type="entry name" value="Cyclin-like_sf"/>
</dbReference>
<evidence type="ECO:0000256" key="3">
    <source>
        <dbReference type="ARBA" id="ARBA00022491"/>
    </source>
</evidence>
<comment type="similarity">
    <text evidence="2">Belongs to the retinoblastoma protein (RB) family.</text>
</comment>
<dbReference type="PANTHER" id="PTHR13742">
    <property type="entry name" value="RETINOBLASTOMA-ASSOCIATED PROTEIN RB -RELATED"/>
    <property type="match status" value="1"/>
</dbReference>
<dbReference type="InterPro" id="IPR024599">
    <property type="entry name" value="RB_N"/>
</dbReference>
<feature type="region of interest" description="Disordered" evidence="9">
    <location>
        <begin position="727"/>
        <end position="748"/>
    </location>
</feature>
<dbReference type="Gene3D" id="1.10.472.10">
    <property type="entry name" value="Cyclin-like"/>
    <property type="match status" value="3"/>
</dbReference>
<keyword evidence="14" id="KW-1185">Reference proteome</keyword>
<dbReference type="Pfam" id="PF01857">
    <property type="entry name" value="RB_B"/>
    <property type="match status" value="1"/>
</dbReference>
<dbReference type="SMART" id="SM00385">
    <property type="entry name" value="CYCLIN"/>
    <property type="match status" value="1"/>
</dbReference>
<accession>A0ABD2QIC0</accession>
<dbReference type="Gene3D" id="1.10.472.140">
    <property type="match status" value="1"/>
</dbReference>
<name>A0ABD2QIC0_9PLAT</name>
<dbReference type="InterPro" id="IPR002720">
    <property type="entry name" value="RB_A"/>
</dbReference>
<feature type="domain" description="Cyclin-like" evidence="10">
    <location>
        <begin position="770"/>
        <end position="855"/>
    </location>
</feature>
<organism evidence="13 14">
    <name type="scientific">Cichlidogyrus casuarinus</name>
    <dbReference type="NCBI Taxonomy" id="1844966"/>
    <lineage>
        <taxon>Eukaryota</taxon>
        <taxon>Metazoa</taxon>
        <taxon>Spiralia</taxon>
        <taxon>Lophotrochozoa</taxon>
        <taxon>Platyhelminthes</taxon>
        <taxon>Monogenea</taxon>
        <taxon>Monopisthocotylea</taxon>
        <taxon>Dactylogyridea</taxon>
        <taxon>Ancyrocephalidae</taxon>
        <taxon>Cichlidogyrus</taxon>
    </lineage>
</organism>
<dbReference type="InterPro" id="IPR013763">
    <property type="entry name" value="Cyclin-like_dom"/>
</dbReference>
<keyword evidence="8" id="KW-0175">Coiled coil</keyword>
<reference evidence="13 14" key="1">
    <citation type="submission" date="2024-11" db="EMBL/GenBank/DDBJ databases">
        <title>Adaptive evolution of stress response genes in parasites aligns with host niche diversity.</title>
        <authorList>
            <person name="Hahn C."/>
            <person name="Resl P."/>
        </authorList>
    </citation>
    <scope>NUCLEOTIDE SEQUENCE [LARGE SCALE GENOMIC DNA]</scope>
    <source>
        <strain evidence="13">EGGRZ-B1_66</strain>
        <tissue evidence="13">Body</tissue>
    </source>
</reference>
<dbReference type="Pfam" id="PF11934">
    <property type="entry name" value="DUF3452"/>
    <property type="match status" value="1"/>
</dbReference>
<dbReference type="EMBL" id="JBJKFK010000152">
    <property type="protein sequence ID" value="KAL3319262.1"/>
    <property type="molecule type" value="Genomic_DNA"/>
</dbReference>
<proteinExistence type="inferred from homology"/>
<evidence type="ECO:0000256" key="2">
    <source>
        <dbReference type="ARBA" id="ARBA00009475"/>
    </source>
</evidence>
<keyword evidence="4" id="KW-0805">Transcription regulation</keyword>
<dbReference type="InterPro" id="IPR002719">
    <property type="entry name" value="RB_B"/>
</dbReference>
<dbReference type="SMART" id="SM01367">
    <property type="entry name" value="DUF3452"/>
    <property type="match status" value="1"/>
</dbReference>
<comment type="caution">
    <text evidence="13">The sequence shown here is derived from an EMBL/GenBank/DDBJ whole genome shotgun (WGS) entry which is preliminary data.</text>
</comment>
<feature type="domain" description="Retinoblastoma-associated protein N-terminal" evidence="11">
    <location>
        <begin position="63"/>
        <end position="199"/>
    </location>
</feature>
<evidence type="ECO:0000256" key="1">
    <source>
        <dbReference type="ARBA" id="ARBA00004123"/>
    </source>
</evidence>
<comment type="subcellular location">
    <subcellularLocation>
        <location evidence="1">Nucleus</location>
    </subcellularLocation>
</comment>
<protein>
    <submittedName>
        <fullName evidence="13">Retinoblastoma-like protein 1</fullName>
    </submittedName>
</protein>
<dbReference type="CDD" id="cd20548">
    <property type="entry name" value="CYCLIN_RB-like"/>
    <property type="match status" value="1"/>
</dbReference>
<dbReference type="Proteomes" id="UP001626550">
    <property type="component" value="Unassembled WGS sequence"/>
</dbReference>
<evidence type="ECO:0000256" key="5">
    <source>
        <dbReference type="ARBA" id="ARBA00023163"/>
    </source>
</evidence>
<sequence length="1078" mass="121536">MADFDEEEPIEKRFEDLCHTLCIEGNVREEAWDRYKDVWANFSISGDQLQWLVCALYEACRRTNTDSVSGHIVDNAYVSLSRLLTTAKMSIVQFFHRIRRWSDMVEMNDDMRFKIEHLEREFAVSSVVFREFAKAFYRIFRYETPQEVDCAVDRITSHDLFRFVWLLFVKSRSNFPAVADDLVNSYYLLCCCLDWTASALIISNLHEHVNLEFPGLPKDFIASIEAGKPWHSPNEQLPCMLRQICDDNDVNYVECKTVKEHFFRPYIIRLIERDLNKLRPQGFSGLFVIENFTSTFQVLSNHYEEYIIGTGDFDERIYLSPQANEEIGSISCSDPKEDLFITPFNYHLYVDMKSDYEIADCKRNSDAIHHTLTRMNGGISTMNKEEARTANLIDLRSTLVNKSDHPSITLSSFLEPHVHKAKKTGAAMVREIVNRVEELTAQFEKQLEEAIAAFSDSSFQLPEAQVRMQSKQRKYLAHTLYYTALEGILIDEVRRQDRKHNQKAVANSNPIDLSPLITSDVFHRALLACCFETVLFCTTSLPGQENQINLAVGGPGCSLLFPWITKALDVDALHIYKFVEVYIRNLDLPREVVRYLNQVSEHIVDCYSWRENSPIWNILSTQTTESVGSRGSRTAVQISVPTVEEVFPSDRIEYYNAADQKNRTAIAAAPKPVPRIPGGGVVNRSSLGMSPMKRARLGQASESVVVTKLGLKSEDESARAAAQLLSSNTQDAEGDEGPAGHGASSGPMAHKIRQDSTGIFFRHLYTISCVRLRDLCQRLNLSRDILYKTWSLFEHCMVNCVSSLLKDHCLDQVILCCLYGITKLLMHRPLTFINIVQAYRMQPQAHRDVYRKVLIERSSQIDPDNPQLIYHTEQRADLSRYYNLIFLPQTCRFIPDFVAATMAMDASESTKVTSAGPYQITPLVVPVATPGPISVNNPIAPGIKGSVALISGNKAPSNQGSEQVAASRRVTANKNFFVSQSRAPISVGMKRVAYTVGKSTAKELNELNQMLNTAERRASIANLALGLKQRHSTATISSVTGDEVSSVSTLRVATPGGGSRAITLLNPSRGVEPKDDNW</sequence>
<evidence type="ECO:0000259" key="12">
    <source>
        <dbReference type="SMART" id="SM01368"/>
    </source>
</evidence>
<dbReference type="AlphaFoldDB" id="A0ABD2QIC0"/>
<keyword evidence="5" id="KW-0804">Transcription</keyword>
<evidence type="ECO:0000256" key="7">
    <source>
        <dbReference type="ARBA" id="ARBA00023306"/>
    </source>
</evidence>
<evidence type="ECO:0000313" key="14">
    <source>
        <dbReference type="Proteomes" id="UP001626550"/>
    </source>
</evidence>
<dbReference type="PANTHER" id="PTHR13742:SF36">
    <property type="entry name" value="RETINOBLASTOMA-ASSOCIATED PROTEIN"/>
    <property type="match status" value="1"/>
</dbReference>
<keyword evidence="7" id="KW-0131">Cell cycle</keyword>
<evidence type="ECO:0000259" key="10">
    <source>
        <dbReference type="SMART" id="SM00385"/>
    </source>
</evidence>
<evidence type="ECO:0000256" key="8">
    <source>
        <dbReference type="SAM" id="Coils"/>
    </source>
</evidence>
<evidence type="ECO:0000256" key="9">
    <source>
        <dbReference type="SAM" id="MobiDB-lite"/>
    </source>
</evidence>
<feature type="coiled-coil region" evidence="8">
    <location>
        <begin position="997"/>
        <end position="1024"/>
    </location>
</feature>
<feature type="region of interest" description="Disordered" evidence="9">
    <location>
        <begin position="1051"/>
        <end position="1078"/>
    </location>
</feature>
<evidence type="ECO:0000259" key="11">
    <source>
        <dbReference type="SMART" id="SM01367"/>
    </source>
</evidence>
<keyword evidence="3" id="KW-0678">Repressor</keyword>
<evidence type="ECO:0000256" key="4">
    <source>
        <dbReference type="ARBA" id="ARBA00023015"/>
    </source>
</evidence>
<feature type="domain" description="Retinoblastoma-associated protein A-box" evidence="12">
    <location>
        <begin position="385"/>
        <end position="619"/>
    </location>
</feature>
<dbReference type="SMART" id="SM01368">
    <property type="entry name" value="RB_A"/>
    <property type="match status" value="1"/>
</dbReference>
<dbReference type="GO" id="GO:0005634">
    <property type="term" value="C:nucleus"/>
    <property type="evidence" value="ECO:0007669"/>
    <property type="project" value="UniProtKB-SubCell"/>
</dbReference>
<gene>
    <name evidence="13" type="primary">RBL1</name>
    <name evidence="13" type="ORF">Ciccas_002069</name>
</gene>
<dbReference type="InterPro" id="IPR028309">
    <property type="entry name" value="RB_fam"/>
</dbReference>
<keyword evidence="6" id="KW-0539">Nucleus</keyword>
<dbReference type="SUPFAM" id="SSF47954">
    <property type="entry name" value="Cyclin-like"/>
    <property type="match status" value="2"/>
</dbReference>